<name>E9DX53_METAQ</name>
<comment type="similarity">
    <text evidence="3 9">Belongs to the cytochrome P450 family.</text>
</comment>
<evidence type="ECO:0000256" key="9">
    <source>
        <dbReference type="RuleBase" id="RU000461"/>
    </source>
</evidence>
<dbReference type="GO" id="GO:0020037">
    <property type="term" value="F:heme binding"/>
    <property type="evidence" value="ECO:0007669"/>
    <property type="project" value="InterPro"/>
</dbReference>
<sequence>MILSPRYAEELCDHHDLSFGKAVAKCASLPSRRVSAHLAKDASARFFLDAAKMTQLIHDLCGKDEPIKALQDEVIAVLPEGLAKEITYPCGEWQPAIHISLSNGTDISNNTLIMISAHNMWDESAYPNANEFDPYRFLRTRENPDQEKFAHLVCPLGEHVGFGFGRHACPGRFFAANGPKIAMFHILLEYDFKLVEDTRPELERVRVSPSAS</sequence>
<keyword evidence="11" id="KW-1185">Reference proteome</keyword>
<proteinExistence type="inferred from homology"/>
<dbReference type="PROSITE" id="PS00086">
    <property type="entry name" value="CYTOCHROME_P450"/>
    <property type="match status" value="1"/>
</dbReference>
<evidence type="ECO:0008006" key="12">
    <source>
        <dbReference type="Google" id="ProtNLM"/>
    </source>
</evidence>
<keyword evidence="8 9" id="KW-0503">Monooxygenase</keyword>
<dbReference type="Proteomes" id="UP000002499">
    <property type="component" value="Unassembled WGS sequence"/>
</dbReference>
<dbReference type="InParanoid" id="E9DX53"/>
<evidence type="ECO:0000256" key="1">
    <source>
        <dbReference type="ARBA" id="ARBA00001971"/>
    </source>
</evidence>
<dbReference type="eggNOG" id="KOG0156">
    <property type="taxonomic scope" value="Eukaryota"/>
</dbReference>
<dbReference type="GO" id="GO:0016705">
    <property type="term" value="F:oxidoreductase activity, acting on paired donors, with incorporation or reduction of molecular oxygen"/>
    <property type="evidence" value="ECO:0007669"/>
    <property type="project" value="InterPro"/>
</dbReference>
<dbReference type="InterPro" id="IPR001128">
    <property type="entry name" value="Cyt_P450"/>
</dbReference>
<comment type="cofactor">
    <cofactor evidence="1">
        <name>heme</name>
        <dbReference type="ChEBI" id="CHEBI:30413"/>
    </cofactor>
</comment>
<protein>
    <recommendedName>
        <fullName evidence="12">Cytochrome P450</fullName>
    </recommendedName>
</protein>
<evidence type="ECO:0000256" key="3">
    <source>
        <dbReference type="ARBA" id="ARBA00010617"/>
    </source>
</evidence>
<evidence type="ECO:0000256" key="2">
    <source>
        <dbReference type="ARBA" id="ARBA00005179"/>
    </source>
</evidence>
<dbReference type="EMBL" id="GL698480">
    <property type="protein sequence ID" value="EFY91611.1"/>
    <property type="molecule type" value="Genomic_DNA"/>
</dbReference>
<dbReference type="OrthoDB" id="4945151at2759"/>
<evidence type="ECO:0000313" key="11">
    <source>
        <dbReference type="Proteomes" id="UP000002499"/>
    </source>
</evidence>
<gene>
    <name evidence="10" type="ORF">MAC_02201</name>
</gene>
<keyword evidence="4 9" id="KW-0349">Heme</keyword>
<evidence type="ECO:0000256" key="4">
    <source>
        <dbReference type="ARBA" id="ARBA00022617"/>
    </source>
</evidence>
<accession>E9DX53</accession>
<dbReference type="GO" id="GO:0004497">
    <property type="term" value="F:monooxygenase activity"/>
    <property type="evidence" value="ECO:0007669"/>
    <property type="project" value="UniProtKB-KW"/>
</dbReference>
<dbReference type="GO" id="GO:0005506">
    <property type="term" value="F:iron ion binding"/>
    <property type="evidence" value="ECO:0007669"/>
    <property type="project" value="InterPro"/>
</dbReference>
<comment type="pathway">
    <text evidence="2">Secondary metabolite biosynthesis.</text>
</comment>
<evidence type="ECO:0000313" key="10">
    <source>
        <dbReference type="EMBL" id="EFY91611.1"/>
    </source>
</evidence>
<evidence type="ECO:0000256" key="8">
    <source>
        <dbReference type="ARBA" id="ARBA00023033"/>
    </source>
</evidence>
<dbReference type="PANTHER" id="PTHR46206">
    <property type="entry name" value="CYTOCHROME P450"/>
    <property type="match status" value="1"/>
</dbReference>
<reference evidence="10 11" key="1">
    <citation type="journal article" date="2011" name="PLoS Genet.">
        <title>Genome sequencing and comparative transcriptomics of the model entomopathogenic fungi Metarhizium anisopliae and M. acridum.</title>
        <authorList>
            <person name="Gao Q."/>
            <person name="Jin K."/>
            <person name="Ying S.H."/>
            <person name="Zhang Y."/>
            <person name="Xiao G."/>
            <person name="Shang Y."/>
            <person name="Duan Z."/>
            <person name="Hu X."/>
            <person name="Xie X.Q."/>
            <person name="Zhou G."/>
            <person name="Peng G."/>
            <person name="Luo Z."/>
            <person name="Huang W."/>
            <person name="Wang B."/>
            <person name="Fang W."/>
            <person name="Wang S."/>
            <person name="Zhong Y."/>
            <person name="Ma L.J."/>
            <person name="St Leger R.J."/>
            <person name="Zhao G.P."/>
            <person name="Pei Y."/>
            <person name="Feng M.G."/>
            <person name="Xia Y."/>
            <person name="Wang C."/>
        </authorList>
    </citation>
    <scope>NUCLEOTIDE SEQUENCE [LARGE SCALE GENOMIC DNA]</scope>
    <source>
        <strain evidence="10 11">CQMa 102</strain>
    </source>
</reference>
<dbReference type="AlphaFoldDB" id="E9DX53"/>
<evidence type="ECO:0000256" key="6">
    <source>
        <dbReference type="ARBA" id="ARBA00023002"/>
    </source>
</evidence>
<keyword evidence="7 9" id="KW-0408">Iron</keyword>
<dbReference type="InterPro" id="IPR017972">
    <property type="entry name" value="Cyt_P450_CS"/>
</dbReference>
<keyword evidence="5 9" id="KW-0479">Metal-binding</keyword>
<evidence type="ECO:0000256" key="5">
    <source>
        <dbReference type="ARBA" id="ARBA00022723"/>
    </source>
</evidence>
<keyword evidence="6 9" id="KW-0560">Oxidoreductase</keyword>
<evidence type="ECO:0000256" key="7">
    <source>
        <dbReference type="ARBA" id="ARBA00023004"/>
    </source>
</evidence>
<dbReference type="SUPFAM" id="SSF48264">
    <property type="entry name" value="Cytochrome P450"/>
    <property type="match status" value="1"/>
</dbReference>
<dbReference type="HOGENOM" id="CLU_1299974_0_0_1"/>
<dbReference type="Pfam" id="PF00067">
    <property type="entry name" value="p450"/>
    <property type="match status" value="1"/>
</dbReference>
<dbReference type="PANTHER" id="PTHR46206:SF2">
    <property type="entry name" value="CYTOCHROME P450 MONOOXYGENASE AUSG-RELATED"/>
    <property type="match status" value="1"/>
</dbReference>
<organism evidence="11">
    <name type="scientific">Metarhizium acridum (strain CQMa 102)</name>
    <dbReference type="NCBI Taxonomy" id="655827"/>
    <lineage>
        <taxon>Eukaryota</taxon>
        <taxon>Fungi</taxon>
        <taxon>Dikarya</taxon>
        <taxon>Ascomycota</taxon>
        <taxon>Pezizomycotina</taxon>
        <taxon>Sordariomycetes</taxon>
        <taxon>Hypocreomycetidae</taxon>
        <taxon>Hypocreales</taxon>
        <taxon>Clavicipitaceae</taxon>
        <taxon>Metarhizium</taxon>
    </lineage>
</organism>
<dbReference type="InterPro" id="IPR036396">
    <property type="entry name" value="Cyt_P450_sf"/>
</dbReference>
<dbReference type="Gene3D" id="1.10.630.10">
    <property type="entry name" value="Cytochrome P450"/>
    <property type="match status" value="1"/>
</dbReference>